<evidence type="ECO:0000313" key="2">
    <source>
        <dbReference type="Proteomes" id="UP000656274"/>
    </source>
</evidence>
<keyword evidence="2" id="KW-1185">Reference proteome</keyword>
<evidence type="ECO:0008006" key="3">
    <source>
        <dbReference type="Google" id="ProtNLM"/>
    </source>
</evidence>
<dbReference type="RefSeq" id="WP_194097031.1">
    <property type="nucleotide sequence ID" value="NZ_JADFTZ010000006.1"/>
</dbReference>
<gene>
    <name evidence="1" type="ORF">IM755_11625</name>
</gene>
<reference evidence="1 2" key="1">
    <citation type="submission" date="2020-10" db="EMBL/GenBank/DDBJ databases">
        <title>The genome sequence of Flavobacterium aquaticum 1Y8A.</title>
        <authorList>
            <person name="Liu Y."/>
        </authorList>
    </citation>
    <scope>NUCLEOTIDE SEQUENCE [LARGE SCALE GENOMIC DNA]</scope>
    <source>
        <strain evidence="1 2">1Y8A</strain>
    </source>
</reference>
<name>A0ABR9WUP8_9FLAO</name>
<dbReference type="EMBL" id="JADFTZ010000006">
    <property type="protein sequence ID" value="MBE9577362.1"/>
    <property type="molecule type" value="Genomic_DNA"/>
</dbReference>
<accession>A0ABR9WUP8</accession>
<proteinExistence type="predicted"/>
<protein>
    <recommendedName>
        <fullName evidence="3">Outer membrane protein beta-barrel domain-containing protein</fullName>
    </recommendedName>
</protein>
<comment type="caution">
    <text evidence="1">The sequence shown here is derived from an EMBL/GenBank/DDBJ whole genome shotgun (WGS) entry which is preliminary data.</text>
</comment>
<dbReference type="Proteomes" id="UP000656274">
    <property type="component" value="Unassembled WGS sequence"/>
</dbReference>
<evidence type="ECO:0000313" key="1">
    <source>
        <dbReference type="EMBL" id="MBE9577362.1"/>
    </source>
</evidence>
<sequence length="394" mass="46299">MKKIFTLLTLITITFLSAQTKFEKGYYIDQNNKKINCEILKKKWIQSPEFITVKINNEELQVDCKSIIEFEVSNIKFIRTEIKIDDSKINSEKIFYSLKNKLIRVLVEGDISLYMLDDEKDRIFLIKEQNDTIRQLLHKKISSDNKRYYISSYKRQLARIERDTMNKVVKNVKYDYSDLSKYVIKMNKKIGKNETKTHVRKDSVLVQFRLGANYRNENLKKEFKGNIDKTIDFGNNSIISLNSEIEIIPPVFNRNYGLLFDFSFDINKVSGEADYYNPIFINPDYKIKYEIKNTFNSSIGVKRYFKLNKNTSFFIIPKVGLKSVYKGHIYVQRDIDSDFKINNPNFGITLGANYKNLILELNYTNNTNVDVPNSLNIGIKYNILKINNVYDSIN</sequence>
<organism evidence="1 2">
    <name type="scientific">Flavobacterium proteolyticum</name>
    <dbReference type="NCBI Taxonomy" id="2911683"/>
    <lineage>
        <taxon>Bacteria</taxon>
        <taxon>Pseudomonadati</taxon>
        <taxon>Bacteroidota</taxon>
        <taxon>Flavobacteriia</taxon>
        <taxon>Flavobacteriales</taxon>
        <taxon>Flavobacteriaceae</taxon>
        <taxon>Flavobacterium</taxon>
    </lineage>
</organism>